<evidence type="ECO:0000313" key="2">
    <source>
        <dbReference type="EMBL" id="GAA0577245.1"/>
    </source>
</evidence>
<feature type="region of interest" description="Disordered" evidence="1">
    <location>
        <begin position="1"/>
        <end position="50"/>
    </location>
</feature>
<proteinExistence type="predicted"/>
<comment type="caution">
    <text evidence="2">The sequence shown here is derived from an EMBL/GenBank/DDBJ whole genome shotgun (WGS) entry which is preliminary data.</text>
</comment>
<accession>A0ABP3PWL5</accession>
<organism evidence="2 3">
    <name type="scientific">Streptomyces crystallinus</name>
    <dbReference type="NCBI Taxonomy" id="68191"/>
    <lineage>
        <taxon>Bacteria</taxon>
        <taxon>Bacillati</taxon>
        <taxon>Actinomycetota</taxon>
        <taxon>Actinomycetes</taxon>
        <taxon>Kitasatosporales</taxon>
        <taxon>Streptomycetaceae</taxon>
        <taxon>Streptomyces</taxon>
    </lineage>
</organism>
<reference evidence="3" key="1">
    <citation type="journal article" date="2019" name="Int. J. Syst. Evol. Microbiol.">
        <title>The Global Catalogue of Microorganisms (GCM) 10K type strain sequencing project: providing services to taxonomists for standard genome sequencing and annotation.</title>
        <authorList>
            <consortium name="The Broad Institute Genomics Platform"/>
            <consortium name="The Broad Institute Genome Sequencing Center for Infectious Disease"/>
            <person name="Wu L."/>
            <person name="Ma J."/>
        </authorList>
    </citation>
    <scope>NUCLEOTIDE SEQUENCE [LARGE SCALE GENOMIC DNA]</scope>
    <source>
        <strain evidence="3">JCM 5067</strain>
    </source>
</reference>
<dbReference type="Proteomes" id="UP001500668">
    <property type="component" value="Unassembled WGS sequence"/>
</dbReference>
<evidence type="ECO:0000256" key="1">
    <source>
        <dbReference type="SAM" id="MobiDB-lite"/>
    </source>
</evidence>
<evidence type="ECO:0000313" key="3">
    <source>
        <dbReference type="Proteomes" id="UP001500668"/>
    </source>
</evidence>
<name>A0ABP3PWL5_9ACTN</name>
<protein>
    <submittedName>
        <fullName evidence="2">Uncharacterized protein</fullName>
    </submittedName>
</protein>
<dbReference type="EMBL" id="BAAACA010000001">
    <property type="protein sequence ID" value="GAA0577245.1"/>
    <property type="molecule type" value="Genomic_DNA"/>
</dbReference>
<keyword evidence="3" id="KW-1185">Reference proteome</keyword>
<gene>
    <name evidence="2" type="ORF">GCM10010394_02220</name>
</gene>
<feature type="compositionally biased region" description="Basic and acidic residues" evidence="1">
    <location>
        <begin position="9"/>
        <end position="18"/>
    </location>
</feature>
<sequence length="77" mass="8491">MPRPRRGARRFEQKRTTEEGGEAFRPAPRPIAGAEKEGGAPEGLRGPGGRVYVEEILVPGRSRREDYFRPSASQAAL</sequence>